<sequence length="134" mass="14720">MSISSGFTTAEIREFVHEYQLVPFGHKGPWLAERDFSTRTLARWRAAVYEGDLDHGLIPREGSPMMVHAAKRTALEKKRAEERAAHLAEVAKLSSRVRELEGTNTALGKAIGLLHAMSEEEPAATPTPPDPSSS</sequence>
<proteinExistence type="predicted"/>
<reference evidence="2 3" key="1">
    <citation type="submission" date="2019-03" db="EMBL/GenBank/DDBJ databases">
        <title>Genomics of glacier-inhabiting Cryobacterium strains.</title>
        <authorList>
            <person name="Liu Q."/>
            <person name="Xin Y.-H."/>
        </authorList>
    </citation>
    <scope>NUCLEOTIDE SEQUENCE [LARGE SCALE GENOMIC DNA]</scope>
    <source>
        <strain evidence="2 3">HLT2-23</strain>
    </source>
</reference>
<dbReference type="RefSeq" id="WP_134503649.1">
    <property type="nucleotide sequence ID" value="NZ_SOEY01000027.1"/>
</dbReference>
<dbReference type="OrthoDB" id="3837902at2"/>
<organism evidence="2 3">
    <name type="scientific">Cryobacterium glaciale</name>
    <dbReference type="NCBI Taxonomy" id="1259145"/>
    <lineage>
        <taxon>Bacteria</taxon>
        <taxon>Bacillati</taxon>
        <taxon>Actinomycetota</taxon>
        <taxon>Actinomycetes</taxon>
        <taxon>Micrococcales</taxon>
        <taxon>Microbacteriaceae</taxon>
        <taxon>Cryobacterium</taxon>
    </lineage>
</organism>
<evidence type="ECO:0000313" key="3">
    <source>
        <dbReference type="Proteomes" id="UP000298173"/>
    </source>
</evidence>
<evidence type="ECO:0000256" key="1">
    <source>
        <dbReference type="SAM" id="MobiDB-lite"/>
    </source>
</evidence>
<evidence type="ECO:0008006" key="4">
    <source>
        <dbReference type="Google" id="ProtNLM"/>
    </source>
</evidence>
<accession>A0A4R8UVW0</accession>
<dbReference type="AlphaFoldDB" id="A0A4R8UVW0"/>
<evidence type="ECO:0000313" key="2">
    <source>
        <dbReference type="EMBL" id="TFB71495.1"/>
    </source>
</evidence>
<dbReference type="Proteomes" id="UP000298173">
    <property type="component" value="Unassembled WGS sequence"/>
</dbReference>
<feature type="compositionally biased region" description="Pro residues" evidence="1">
    <location>
        <begin position="125"/>
        <end position="134"/>
    </location>
</feature>
<keyword evidence="3" id="KW-1185">Reference proteome</keyword>
<feature type="region of interest" description="Disordered" evidence="1">
    <location>
        <begin position="111"/>
        <end position="134"/>
    </location>
</feature>
<protein>
    <recommendedName>
        <fullName evidence="4">Transposase</fullName>
    </recommendedName>
</protein>
<dbReference type="EMBL" id="SOEY01000027">
    <property type="protein sequence ID" value="TFB71495.1"/>
    <property type="molecule type" value="Genomic_DNA"/>
</dbReference>
<gene>
    <name evidence="2" type="ORF">E3O06_12110</name>
</gene>
<name>A0A4R8UVW0_9MICO</name>
<comment type="caution">
    <text evidence="2">The sequence shown here is derived from an EMBL/GenBank/DDBJ whole genome shotgun (WGS) entry which is preliminary data.</text>
</comment>